<protein>
    <submittedName>
        <fullName evidence="9">Iron complex transport system permease protein</fullName>
    </submittedName>
</protein>
<feature type="transmembrane region" description="Helical" evidence="8">
    <location>
        <begin position="78"/>
        <end position="98"/>
    </location>
</feature>
<feature type="transmembrane region" description="Helical" evidence="8">
    <location>
        <begin position="213"/>
        <end position="237"/>
    </location>
</feature>
<evidence type="ECO:0000256" key="6">
    <source>
        <dbReference type="ARBA" id="ARBA00022989"/>
    </source>
</evidence>
<dbReference type="GO" id="GO:0033214">
    <property type="term" value="P:siderophore-iron import into cell"/>
    <property type="evidence" value="ECO:0007669"/>
    <property type="project" value="TreeGrafter"/>
</dbReference>
<dbReference type="GO" id="GO:0022857">
    <property type="term" value="F:transmembrane transporter activity"/>
    <property type="evidence" value="ECO:0007669"/>
    <property type="project" value="InterPro"/>
</dbReference>
<evidence type="ECO:0000256" key="1">
    <source>
        <dbReference type="ARBA" id="ARBA00004651"/>
    </source>
</evidence>
<dbReference type="InterPro" id="IPR037294">
    <property type="entry name" value="ABC_BtuC-like"/>
</dbReference>
<comment type="caution">
    <text evidence="9">The sequence shown here is derived from an EMBL/GenBank/DDBJ whole genome shotgun (WGS) entry which is preliminary data.</text>
</comment>
<evidence type="ECO:0000256" key="2">
    <source>
        <dbReference type="ARBA" id="ARBA00007935"/>
    </source>
</evidence>
<gene>
    <name evidence="9" type="ORF">GGQ55_003035</name>
</gene>
<evidence type="ECO:0000313" key="9">
    <source>
        <dbReference type="EMBL" id="NYJ06757.1"/>
    </source>
</evidence>
<dbReference type="Pfam" id="PF01032">
    <property type="entry name" value="FecCD"/>
    <property type="match status" value="1"/>
</dbReference>
<dbReference type="Proteomes" id="UP000541969">
    <property type="component" value="Unassembled WGS sequence"/>
</dbReference>
<sequence>MTLAVRRAVRVGPFSAVWRPRAVVVPLVLVVAVLLLLALNVGRGDFPISVPDVLRALVGGGTPADRFIVLQLRLPRSLTGVLVGLAFGMSGAILQSLARNPLASPDILGITFGASAAAVATVVLGGGAIAGLLGALGTPLAALLGGLLSAAVVYALAWRQGFSGFRLVLIGVAMAAVLSSLTSYLLIVGDLNEAARAAVWLVGSLNGRDWEHVVPVGLVVAVAAVLCLVGSASLRALRLGEDSARSLGVRLQTAQSAQLALAVALASVAVAAAGPVPFVALIAPQIAMRLVRSAGPPLLAGGLVGAVLVVGADVVSRSLLPAELPVGVVTAAVGAPYLIYLLARGTRRTST</sequence>
<dbReference type="InterPro" id="IPR000522">
    <property type="entry name" value="ABC_transptr_permease_BtuC"/>
</dbReference>
<dbReference type="Gene3D" id="1.10.3470.10">
    <property type="entry name" value="ABC transporter involved in vitamin B12 uptake, BtuC"/>
    <property type="match status" value="1"/>
</dbReference>
<proteinExistence type="inferred from homology"/>
<dbReference type="PANTHER" id="PTHR30472:SF24">
    <property type="entry name" value="FERRIC ENTEROBACTIN TRANSPORT SYSTEM PERMEASE PROTEIN FEPG"/>
    <property type="match status" value="1"/>
</dbReference>
<comment type="similarity">
    <text evidence="2">Belongs to the binding-protein-dependent transport system permease family. FecCD subfamily.</text>
</comment>
<dbReference type="CDD" id="cd06550">
    <property type="entry name" value="TM_ABC_iron-siderophores_like"/>
    <property type="match status" value="1"/>
</dbReference>
<feature type="transmembrane region" description="Helical" evidence="8">
    <location>
        <begin position="20"/>
        <end position="39"/>
    </location>
</feature>
<keyword evidence="10" id="KW-1185">Reference proteome</keyword>
<feature type="transmembrane region" description="Helical" evidence="8">
    <location>
        <begin position="294"/>
        <end position="312"/>
    </location>
</feature>
<dbReference type="EMBL" id="JACBZT010000001">
    <property type="protein sequence ID" value="NYJ06757.1"/>
    <property type="molecule type" value="Genomic_DNA"/>
</dbReference>
<reference evidence="9 10" key="1">
    <citation type="submission" date="2020-07" db="EMBL/GenBank/DDBJ databases">
        <title>Sequencing the genomes of 1000 actinobacteria strains.</title>
        <authorList>
            <person name="Klenk H.-P."/>
        </authorList>
    </citation>
    <scope>NUCLEOTIDE SEQUENCE [LARGE SCALE GENOMIC DNA]</scope>
    <source>
        <strain evidence="9 10">DSM 104001</strain>
    </source>
</reference>
<accession>A0A853CH20</accession>
<dbReference type="GO" id="GO:0005886">
    <property type="term" value="C:plasma membrane"/>
    <property type="evidence" value="ECO:0007669"/>
    <property type="project" value="UniProtKB-SubCell"/>
</dbReference>
<feature type="transmembrane region" description="Helical" evidence="8">
    <location>
        <begin position="140"/>
        <end position="158"/>
    </location>
</feature>
<dbReference type="RefSeq" id="WP_366489408.1">
    <property type="nucleotide sequence ID" value="NZ_JACBZT010000001.1"/>
</dbReference>
<keyword evidence="5 8" id="KW-0812">Transmembrane</keyword>
<feature type="transmembrane region" description="Helical" evidence="8">
    <location>
        <begin position="324"/>
        <end position="343"/>
    </location>
</feature>
<organism evidence="9 10">
    <name type="scientific">Petropleomorpha daqingensis</name>
    <dbReference type="NCBI Taxonomy" id="2026353"/>
    <lineage>
        <taxon>Bacteria</taxon>
        <taxon>Bacillati</taxon>
        <taxon>Actinomycetota</taxon>
        <taxon>Actinomycetes</taxon>
        <taxon>Geodermatophilales</taxon>
        <taxon>Geodermatophilaceae</taxon>
        <taxon>Petropleomorpha</taxon>
    </lineage>
</organism>
<dbReference type="PANTHER" id="PTHR30472">
    <property type="entry name" value="FERRIC ENTEROBACTIN TRANSPORT SYSTEM PERMEASE PROTEIN"/>
    <property type="match status" value="1"/>
</dbReference>
<evidence type="ECO:0000256" key="3">
    <source>
        <dbReference type="ARBA" id="ARBA00022448"/>
    </source>
</evidence>
<feature type="transmembrane region" description="Helical" evidence="8">
    <location>
        <begin position="164"/>
        <end position="187"/>
    </location>
</feature>
<keyword evidence="6 8" id="KW-1133">Transmembrane helix</keyword>
<feature type="transmembrane region" description="Helical" evidence="8">
    <location>
        <begin position="110"/>
        <end position="133"/>
    </location>
</feature>
<dbReference type="FunFam" id="1.10.3470.10:FF:000001">
    <property type="entry name" value="Vitamin B12 ABC transporter permease BtuC"/>
    <property type="match status" value="1"/>
</dbReference>
<dbReference type="SUPFAM" id="SSF81345">
    <property type="entry name" value="ABC transporter involved in vitamin B12 uptake, BtuC"/>
    <property type="match status" value="1"/>
</dbReference>
<evidence type="ECO:0000313" key="10">
    <source>
        <dbReference type="Proteomes" id="UP000541969"/>
    </source>
</evidence>
<keyword evidence="4" id="KW-1003">Cell membrane</keyword>
<evidence type="ECO:0000256" key="7">
    <source>
        <dbReference type="ARBA" id="ARBA00023136"/>
    </source>
</evidence>
<feature type="transmembrane region" description="Helical" evidence="8">
    <location>
        <begin position="257"/>
        <end position="282"/>
    </location>
</feature>
<keyword evidence="3" id="KW-0813">Transport</keyword>
<evidence type="ECO:0000256" key="5">
    <source>
        <dbReference type="ARBA" id="ARBA00022692"/>
    </source>
</evidence>
<evidence type="ECO:0000256" key="8">
    <source>
        <dbReference type="SAM" id="Phobius"/>
    </source>
</evidence>
<dbReference type="AlphaFoldDB" id="A0A853CH20"/>
<evidence type="ECO:0000256" key="4">
    <source>
        <dbReference type="ARBA" id="ARBA00022475"/>
    </source>
</evidence>
<comment type="subcellular location">
    <subcellularLocation>
        <location evidence="1">Cell membrane</location>
        <topology evidence="1">Multi-pass membrane protein</topology>
    </subcellularLocation>
</comment>
<name>A0A853CH20_9ACTN</name>
<keyword evidence="7 8" id="KW-0472">Membrane</keyword>